<dbReference type="InterPro" id="IPR012664">
    <property type="entry name" value="CHP02452"/>
</dbReference>
<evidence type="ECO:0000313" key="3">
    <source>
        <dbReference type="EMBL" id="CAF1173334.1"/>
    </source>
</evidence>
<dbReference type="PANTHER" id="PTHR35596">
    <property type="entry name" value="DUF2263 DOMAIN-CONTAINING PROTEIN"/>
    <property type="match status" value="1"/>
</dbReference>
<evidence type="ECO:0000256" key="1">
    <source>
        <dbReference type="SAM" id="MobiDB-lite"/>
    </source>
</evidence>
<accession>A0A814UDQ7</accession>
<feature type="domain" description="Microbial-type PARG catalytic" evidence="2">
    <location>
        <begin position="403"/>
        <end position="564"/>
    </location>
</feature>
<gene>
    <name evidence="3" type="ORF">VCS650_LOCUS24052</name>
</gene>
<evidence type="ECO:0000313" key="4">
    <source>
        <dbReference type="Proteomes" id="UP000663891"/>
    </source>
</evidence>
<dbReference type="InterPro" id="IPR043472">
    <property type="entry name" value="Macro_dom-like"/>
</dbReference>
<sequence>MDRLAQSNNTAVYISDLPVNIKDPYQLENTVRLHIKSTYNIELDNIQCYAEFGFGIMHVLNDQIRTLLLNDDKQLTFDLNGKQVKISLTDTLELVSYIVLDATKENKNVPLPTAKEISIELIKYQVGEKLLSCDQLNAQFPNIYQFICTPSDQLLHTDIKKKIYINSISARIYYCADCSFFENLPKSITQQDLKEAIERDIEQGNISSSSLHIQLNEQTRDACVIVTDKARKWVTKTHINLHGKSISKKNDLTCRLLLYPVPQTYNLKQIFNHEIFHGKVINYKHNDQTLTIELSDKKTFDECLKFGILKVNGDIFHIKTSSESTNSEDNEINAATWYKAEMLQYKPDIMQFVVTPEHIIFHYRWNATVWLDEFERSPTHSRDSKATKTDNIRHLLRMTVMLNTIAAIRKKSYILDGQEVKLNLNDKLKTIVYDHKSKLEQCDNKTLTKTPYEKTTVEVIQEDCLVIYEDLFKKNYHPVLLNMANATTPGGGYRKGDGAQEENLFRRSDYFRSLDIEFDEYQEQQSDRFYCTSECQMKRIENQKRIYPMDEFGAIYTSGLTVFRQSEDHGYEYMEQPLGNVCAVAMAAYREPRLEDNRLASQYAVGMRKKIENIFAIAYHHKHDSLVLSALGCGAFKNPPDHVAELFMSVIEQYAGFFKTIIFAIIDDHNTGRHFNREGNFKPFQVLNGRSVTPFKPMNIPNAMFGPYRLLSDGETMSDVCIFDSTPCQSGAQCKEIQNLNHARNFSHPPVCAMSYGDGKCSRLGDSVHMQSFIHQKQCPDGGECLQIDNEKHKQQFEHPSYCSKGSACQNMDQKHLRDNRHLPLCPESQKCKDFQKNVKPHCILYRHCALNCPYGGYCINFHDEHHRIELQHPFSTPCPFTPYHCRFHDELMKTSKNHSLSETIRQHCSQFAHVCPFGRNCTDTDPKHKNDFIHVARVICPQNDNCLKLKQEDHLNSFSHKNIRDIRSLCDDPVCNKREDPTHCTRYRHIIQSEDDTTVKYHGVNANIDFVENQKNIIAGINNFFKNQQSTLPSIKNVPEKIRDWLCTVQPVYRCNSITFESILYSGYVMSQDYMKHLKNPKFLADIVLQHNYIQRIDALKTTSTQQIAKEYIIALINKEYGKNNGTDLEKLKGDLSRLISSGDRNTLKIIVQNMIQVSTKLHSNMNNLSPAFDNAVPCILGPNLGHYYGDIVIVFKREILHHPDTSVSIQSASSFASGDIFRHCPWLGKDSKTNNNRAELYHKSKLQASIPGFVPTIAMQLITMTSIAFGRTPTSINLESILNRWMQVDSHETIEANLPQLIPTSYIDHIYIPQNIFNSLNSDARKMIDAIFKDRITKISYNGDSNPPMKPYGPKPEARSRIDYQDAVVEKLMDRFNQHPNNSIVRTIQGFVITVSPSQFNNHIVVPLTISQAYSQYRTDCLQRSRENTIYIYWQVLKGDMMLTLSNERIDSSKQVSTVRSLICYVAEKPASDSTQYEENASYLNSGFPHQHDAVIRNCNYAANSNIFYIGCNTDDFMTFCLEIQRSTGKITLSHAGPNSLYNHTSISYTFGKTELDLSQLEYVHVSAGTHTVPLRNLMICFDKQPDLHPTSDKQFKIDSSPIVVGDQDSPLISCPDNVNCLLQLSANESTHNSKYSHPCRFSELCRNHEPYLTHEPHQVFNCQYDDKCDKLIDPIHRASYRHTDWPDFLIPCRFRQECRDKSDKHCIKYSHGEQVIKNTRLAGIQHNQSLVKKDQRTPCKWGPGCRDRGNREHCEKYSHSGNVLTPDNRANSSARGFQGPPITHTRRT</sequence>
<dbReference type="Proteomes" id="UP000663891">
    <property type="component" value="Unassembled WGS sequence"/>
</dbReference>
<dbReference type="OrthoDB" id="9985428at2759"/>
<dbReference type="NCBIfam" id="TIGR02452">
    <property type="entry name" value="TIGR02452 family protein"/>
    <property type="match status" value="1"/>
</dbReference>
<protein>
    <recommendedName>
        <fullName evidence="2">Microbial-type PARG catalytic domain-containing protein</fullName>
    </recommendedName>
</protein>
<dbReference type="SUPFAM" id="SSF52949">
    <property type="entry name" value="Macro domain-like"/>
    <property type="match status" value="1"/>
</dbReference>
<dbReference type="PANTHER" id="PTHR35596:SF1">
    <property type="entry name" value="MICROBIAL-TYPE PARG CATALYTIC DOMAIN-CONTAINING PROTEIN"/>
    <property type="match status" value="1"/>
</dbReference>
<reference evidence="3" key="1">
    <citation type="submission" date="2021-02" db="EMBL/GenBank/DDBJ databases">
        <authorList>
            <person name="Nowell W R."/>
        </authorList>
    </citation>
    <scope>NUCLEOTIDE SEQUENCE</scope>
</reference>
<feature type="region of interest" description="Disordered" evidence="1">
    <location>
        <begin position="1759"/>
        <end position="1791"/>
    </location>
</feature>
<comment type="caution">
    <text evidence="3">The sequence shown here is derived from an EMBL/GenBank/DDBJ whole genome shotgun (WGS) entry which is preliminary data.</text>
</comment>
<evidence type="ECO:0000259" key="2">
    <source>
        <dbReference type="Pfam" id="PF10021"/>
    </source>
</evidence>
<dbReference type="Pfam" id="PF10021">
    <property type="entry name" value="PARG_cat_microb"/>
    <property type="match status" value="1"/>
</dbReference>
<proteinExistence type="predicted"/>
<dbReference type="EMBL" id="CAJNON010000291">
    <property type="protein sequence ID" value="CAF1173334.1"/>
    <property type="molecule type" value="Genomic_DNA"/>
</dbReference>
<organism evidence="3 4">
    <name type="scientific">Adineta steineri</name>
    <dbReference type="NCBI Taxonomy" id="433720"/>
    <lineage>
        <taxon>Eukaryota</taxon>
        <taxon>Metazoa</taxon>
        <taxon>Spiralia</taxon>
        <taxon>Gnathifera</taxon>
        <taxon>Rotifera</taxon>
        <taxon>Eurotatoria</taxon>
        <taxon>Bdelloidea</taxon>
        <taxon>Adinetida</taxon>
        <taxon>Adinetidae</taxon>
        <taxon>Adineta</taxon>
    </lineage>
</organism>
<dbReference type="Gene3D" id="3.40.220.10">
    <property type="entry name" value="Leucine Aminopeptidase, subunit E, domain 1"/>
    <property type="match status" value="1"/>
</dbReference>
<name>A0A814UDQ7_9BILA</name>
<feature type="compositionally biased region" description="Polar residues" evidence="1">
    <location>
        <begin position="1762"/>
        <end position="1778"/>
    </location>
</feature>
<dbReference type="InterPro" id="IPR019261">
    <property type="entry name" value="PARG_cat_microbial"/>
</dbReference>